<protein>
    <submittedName>
        <fullName evidence="2">Uncharacterized protein</fullName>
    </submittedName>
</protein>
<accession>A0ABT2N896</accession>
<gene>
    <name evidence="2" type="ORF">NG792_07705</name>
</gene>
<dbReference type="Pfam" id="PF26125">
    <property type="entry name" value="AcrVA2-like"/>
    <property type="match status" value="1"/>
</dbReference>
<dbReference type="RefSeq" id="WP_261235046.1">
    <property type="nucleotide sequence ID" value="NZ_JAMXFA010000008.1"/>
</dbReference>
<comment type="caution">
    <text evidence="2">The sequence shown here is derived from an EMBL/GenBank/DDBJ whole genome shotgun (WGS) entry which is preliminary data.</text>
</comment>
<dbReference type="EMBL" id="JAMXFA010000008">
    <property type="protein sequence ID" value="MCT7977585.1"/>
    <property type="molecule type" value="Genomic_DNA"/>
</dbReference>
<name>A0ABT2N896_9CYAN</name>
<evidence type="ECO:0000313" key="2">
    <source>
        <dbReference type="EMBL" id="MCT7977585.1"/>
    </source>
</evidence>
<feature type="compositionally biased region" description="Polar residues" evidence="1">
    <location>
        <begin position="265"/>
        <end position="278"/>
    </location>
</feature>
<sequence>MKESKMLKQWASQSKWLPIILKDRNYNLPKEFGKWSAIATELALCMDVDDLGKTRLDAASQLTTNRTFLWFLSDSPVYCLSSNLLKDLLETDVNKLSAIAGLVDTVPLHTLMLVFPSWFKTPDGYPIKYAILHWGDKAKPEQSIASGYGKTLEYLPQEYQVNIHICFCCNLGDVVWFSGTGLEDGQIKINNDYAFGNATITEDEKTFIEQLRSLTIQIFMLLAYKPELLDSTDVDDVTKDFGKKHPPKNFTSPKRYPRMLGKHYQNPSLKSHTPTGIKQRTHVRKGHWKEIPCGPGKQQRKKIWIQPYWVGL</sequence>
<organism evidence="2 3">
    <name type="scientific">Laspinema olomoucense D3b</name>
    <dbReference type="NCBI Taxonomy" id="2953688"/>
    <lineage>
        <taxon>Bacteria</taxon>
        <taxon>Bacillati</taxon>
        <taxon>Cyanobacteriota</taxon>
        <taxon>Cyanophyceae</taxon>
        <taxon>Oscillatoriophycideae</taxon>
        <taxon>Oscillatoriales</taxon>
        <taxon>Laspinemataceae</taxon>
        <taxon>Laspinema</taxon>
        <taxon>Laspinema olomoucense</taxon>
    </lineage>
</organism>
<dbReference type="InterPro" id="IPR058915">
    <property type="entry name" value="AcrVA2-like"/>
</dbReference>
<dbReference type="Proteomes" id="UP001525961">
    <property type="component" value="Unassembled WGS sequence"/>
</dbReference>
<keyword evidence="3" id="KW-1185">Reference proteome</keyword>
<evidence type="ECO:0000313" key="3">
    <source>
        <dbReference type="Proteomes" id="UP001525961"/>
    </source>
</evidence>
<evidence type="ECO:0000256" key="1">
    <source>
        <dbReference type="SAM" id="MobiDB-lite"/>
    </source>
</evidence>
<reference evidence="2 3" key="1">
    <citation type="journal article" date="2022" name="Front. Microbiol.">
        <title>High genomic differentiation and limited gene flow indicate recent cryptic speciation within the genus Laspinema (cyanobacteria).</title>
        <authorList>
            <person name="Stanojkovic A."/>
            <person name="Skoupy S."/>
            <person name="Skaloud P."/>
            <person name="Dvorak P."/>
        </authorList>
    </citation>
    <scope>NUCLEOTIDE SEQUENCE [LARGE SCALE GENOMIC DNA]</scope>
    <source>
        <strain evidence="2 3">D3b</strain>
    </source>
</reference>
<proteinExistence type="predicted"/>
<feature type="region of interest" description="Disordered" evidence="1">
    <location>
        <begin position="264"/>
        <end position="295"/>
    </location>
</feature>